<evidence type="ECO:0000256" key="4">
    <source>
        <dbReference type="ARBA" id="ARBA00022676"/>
    </source>
</evidence>
<feature type="transmembrane region" description="Helical" evidence="11">
    <location>
        <begin position="224"/>
        <end position="245"/>
    </location>
</feature>
<accession>A0A0D2U908</accession>
<dbReference type="InParanoid" id="A0A0D2U908"/>
<keyword evidence="8 11" id="KW-1133">Transmembrane helix</keyword>
<evidence type="ECO:0000256" key="6">
    <source>
        <dbReference type="ARBA" id="ARBA00022692"/>
    </source>
</evidence>
<evidence type="ECO:0000256" key="11">
    <source>
        <dbReference type="SAM" id="Phobius"/>
    </source>
</evidence>
<dbReference type="EC" id="2.4.1.258" evidence="3"/>
<keyword evidence="7" id="KW-0256">Endoplasmic reticulum</keyword>
<keyword evidence="6 11" id="KW-0812">Transmembrane</keyword>
<feature type="transmembrane region" description="Helical" evidence="11">
    <location>
        <begin position="283"/>
        <end position="300"/>
    </location>
</feature>
<feature type="transmembrane region" description="Helical" evidence="11">
    <location>
        <begin position="194"/>
        <end position="217"/>
    </location>
</feature>
<evidence type="ECO:0000256" key="3">
    <source>
        <dbReference type="ARBA" id="ARBA00011964"/>
    </source>
</evidence>
<dbReference type="AlphaFoldDB" id="A0A0D2U908"/>
<comment type="catalytic activity">
    <reaction evidence="10">
        <text>an alpha-D-Man-(1-&gt;2)-alpha-D-Man-(1-&gt;2)-alpha-D-Man-(1-&gt;3)-[alpha-D-Man-(1-&gt;6)]-beta-D-Man-(1-&gt;4)-beta-D-GlcNAc-(1-&gt;4)-alpha-D-GlcNAc-diphospho-di-trans,poly-cis-dolichol + a di-trans,poly-cis-dolichyl beta-D-mannosyl phosphate = an alpha-D-Man-(1-&gt;2)-alpha-D-Man-(1-&gt;2)-alpha-D-Man-(1-&gt;3)-[alpha-D-Man-(1-&gt;3)-alpha-D-Man-(1-&gt;6)]-beta-D-Man-(1-&gt;4)-beta-D-GlcNAc-(1-&gt;4)-alpha-D-GlcNAc-diphospho-di-trans,poly-cis-dolichol + a di-trans,poly-cis-dolichyl phosphate + H(+)</text>
        <dbReference type="Rhea" id="RHEA:29527"/>
        <dbReference type="Rhea" id="RHEA-COMP:19498"/>
        <dbReference type="Rhea" id="RHEA-COMP:19501"/>
        <dbReference type="Rhea" id="RHEA-COMP:19516"/>
        <dbReference type="Rhea" id="RHEA-COMP:19517"/>
        <dbReference type="ChEBI" id="CHEBI:15378"/>
        <dbReference type="ChEBI" id="CHEBI:57683"/>
        <dbReference type="ChEBI" id="CHEBI:58211"/>
        <dbReference type="ChEBI" id="CHEBI:132515"/>
        <dbReference type="ChEBI" id="CHEBI:132516"/>
        <dbReference type="EC" id="2.4.1.258"/>
    </reaction>
    <physiologicalReaction direction="left-to-right" evidence="10">
        <dbReference type="Rhea" id="RHEA:29528"/>
    </physiologicalReaction>
</comment>
<dbReference type="InterPro" id="IPR007873">
    <property type="entry name" value="Glycosyltransferase_ALG3"/>
</dbReference>
<evidence type="ECO:0000256" key="7">
    <source>
        <dbReference type="ARBA" id="ARBA00022824"/>
    </source>
</evidence>
<evidence type="ECO:0000256" key="5">
    <source>
        <dbReference type="ARBA" id="ARBA00022679"/>
    </source>
</evidence>
<reference evidence="13" key="1">
    <citation type="submission" date="2011-02" db="EMBL/GenBank/DDBJ databases">
        <title>The Genome Sequence of Capsaspora owczarzaki ATCC 30864.</title>
        <authorList>
            <person name="Russ C."/>
            <person name="Cuomo C."/>
            <person name="Burger G."/>
            <person name="Gray M.W."/>
            <person name="Holland P.W.H."/>
            <person name="King N."/>
            <person name="Lang F.B.F."/>
            <person name="Roger A.J."/>
            <person name="Ruiz-Trillo I."/>
            <person name="Young S.K."/>
            <person name="Zeng Q."/>
            <person name="Gargeya S."/>
            <person name="Alvarado L."/>
            <person name="Berlin A."/>
            <person name="Chapman S.B."/>
            <person name="Chen Z."/>
            <person name="Freedman E."/>
            <person name="Gellesch M."/>
            <person name="Goldberg J."/>
            <person name="Griggs A."/>
            <person name="Gujja S."/>
            <person name="Heilman E."/>
            <person name="Heiman D."/>
            <person name="Howarth C."/>
            <person name="Mehta T."/>
            <person name="Neiman D."/>
            <person name="Pearson M."/>
            <person name="Roberts A."/>
            <person name="Saif S."/>
            <person name="Shea T."/>
            <person name="Shenoy N."/>
            <person name="Sisk P."/>
            <person name="Stolte C."/>
            <person name="Sykes S."/>
            <person name="White J."/>
            <person name="Yandava C."/>
            <person name="Haas B."/>
            <person name="Nusbaum C."/>
            <person name="Birren B."/>
        </authorList>
    </citation>
    <scope>NUCLEOTIDE SEQUENCE</scope>
    <source>
        <strain evidence="13">ATCC 30864</strain>
    </source>
</reference>
<evidence type="ECO:0000256" key="2">
    <source>
        <dbReference type="ARBA" id="ARBA00004922"/>
    </source>
</evidence>
<keyword evidence="4 12" id="KW-0328">Glycosyltransferase</keyword>
<dbReference type="GO" id="GO:0005789">
    <property type="term" value="C:endoplasmic reticulum membrane"/>
    <property type="evidence" value="ECO:0007669"/>
    <property type="project" value="UniProtKB-SubCell"/>
</dbReference>
<evidence type="ECO:0000256" key="9">
    <source>
        <dbReference type="ARBA" id="ARBA00023136"/>
    </source>
</evidence>
<keyword evidence="9 11" id="KW-0472">Membrane</keyword>
<keyword evidence="5 12" id="KW-0808">Transferase</keyword>
<name>A0A0D2U908_CAPO3</name>
<organism evidence="12 13">
    <name type="scientific">Capsaspora owczarzaki (strain ATCC 30864)</name>
    <dbReference type="NCBI Taxonomy" id="595528"/>
    <lineage>
        <taxon>Eukaryota</taxon>
        <taxon>Filasterea</taxon>
        <taxon>Capsaspora</taxon>
    </lineage>
</organism>
<feature type="transmembrane region" description="Helical" evidence="11">
    <location>
        <begin position="120"/>
        <end position="140"/>
    </location>
</feature>
<evidence type="ECO:0000256" key="1">
    <source>
        <dbReference type="ARBA" id="ARBA00004477"/>
    </source>
</evidence>
<comment type="pathway">
    <text evidence="2">Protein modification; protein glycosylation.</text>
</comment>
<keyword evidence="13" id="KW-1185">Reference proteome</keyword>
<dbReference type="Pfam" id="PF05208">
    <property type="entry name" value="ALG3"/>
    <property type="match status" value="1"/>
</dbReference>
<feature type="transmembrane region" description="Helical" evidence="11">
    <location>
        <begin position="35"/>
        <end position="56"/>
    </location>
</feature>
<dbReference type="eggNOG" id="KOG2762">
    <property type="taxonomic scope" value="Eukaryota"/>
</dbReference>
<evidence type="ECO:0000256" key="8">
    <source>
        <dbReference type="ARBA" id="ARBA00022989"/>
    </source>
</evidence>
<comment type="subcellular location">
    <subcellularLocation>
        <location evidence="1">Endoplasmic reticulum membrane</location>
        <topology evidence="1">Multi-pass membrane protein</topology>
    </subcellularLocation>
</comment>
<dbReference type="FunCoup" id="A0A0D2U908">
    <property type="interactions" value="401"/>
</dbReference>
<dbReference type="PhylomeDB" id="A0A0D2U908"/>
<dbReference type="RefSeq" id="XP_004349425.2">
    <property type="nucleotide sequence ID" value="XM_004349375.2"/>
</dbReference>
<dbReference type="STRING" id="595528.A0A0D2U908"/>
<dbReference type="Proteomes" id="UP000008743">
    <property type="component" value="Unassembled WGS sequence"/>
</dbReference>
<feature type="transmembrane region" description="Helical" evidence="11">
    <location>
        <begin position="171"/>
        <end position="188"/>
    </location>
</feature>
<dbReference type="GO" id="GO:0052925">
    <property type="term" value="F:dol-P-Man:Man(5)GlcNAc(2)-PP-Dol alpha-1,3-mannosyltransferase activity"/>
    <property type="evidence" value="ECO:0007669"/>
    <property type="project" value="UniProtKB-EC"/>
</dbReference>
<feature type="transmembrane region" description="Helical" evidence="11">
    <location>
        <begin position="92"/>
        <end position="108"/>
    </location>
</feature>
<dbReference type="PANTHER" id="PTHR12646">
    <property type="entry name" value="NOT56 - RELATED"/>
    <property type="match status" value="1"/>
</dbReference>
<gene>
    <name evidence="12" type="ORF">CAOG_002675</name>
</gene>
<protein>
    <recommendedName>
        <fullName evidence="3">dolichyl-P-Man:Man5GlcNAc2-PP-dolichol alpha-1,3-mannosyltransferase</fullName>
        <ecNumber evidence="3">2.4.1.258</ecNumber>
    </recommendedName>
</protein>
<sequence>MPPATRASTRADNKSLIDPADWIATVQRCLTRPELTWAVAGLLLLAEIAINALIIWRVPYTEIDWKAYMDEVKGAIDGERDYTLLKGDTGPLVYPAGFVYLFGAFYYMTENGTNIFKAQLIYAVLYMLTLTVVLAIYQRARTVPPYALLWLTFTSYRIHSIFVLRLFNDPIAMLLFYVAVLLFMHHRWYIGCVFYSLAVSIKMNILLSAPALLLLLLSNLGVRGTVPALCICAVLQVLLGLPFLMAHPVSYLSRSFELTRQFFFKWTVNWRFVGEDLFLDRRFHLALLGLHLFVLAVFATRRWIRPDASLSAFLRRAFADVARPQSFPSQIALALFVSNFAGIVFARSLHYQFYVWYYHTLPFLLWSTRLPTIAKFAVLAAIEYSWNVYPSTDLSSGLLLVAHQVLLFSLIFWPEPSTLTPVVSKATKSSHNA</sequence>
<proteinExistence type="predicted"/>
<evidence type="ECO:0000256" key="10">
    <source>
        <dbReference type="ARBA" id="ARBA00049506"/>
    </source>
</evidence>
<dbReference type="OrthoDB" id="20028at2759"/>
<evidence type="ECO:0000313" key="12">
    <source>
        <dbReference type="EMBL" id="KJE91546.1"/>
    </source>
</evidence>
<dbReference type="PANTHER" id="PTHR12646:SF0">
    <property type="entry name" value="DOL-P-MAN:MAN(5)GLCNAC(2)-PP-DOL ALPHA-1,3-MANNOSYLTRANSFERASE"/>
    <property type="match status" value="1"/>
</dbReference>
<dbReference type="EMBL" id="KE346362">
    <property type="protein sequence ID" value="KJE91546.1"/>
    <property type="molecule type" value="Genomic_DNA"/>
</dbReference>
<evidence type="ECO:0000313" key="13">
    <source>
        <dbReference type="Proteomes" id="UP000008743"/>
    </source>
</evidence>
<feature type="transmembrane region" description="Helical" evidence="11">
    <location>
        <begin position="331"/>
        <end position="351"/>
    </location>
</feature>